<dbReference type="PANTHER" id="PTHR33693">
    <property type="entry name" value="TYPE-5 URACIL-DNA GLYCOSYLASE"/>
    <property type="match status" value="1"/>
</dbReference>
<keyword evidence="1" id="KW-0004">4Fe-4S</keyword>
<dbReference type="Gene3D" id="3.40.470.10">
    <property type="entry name" value="Uracil-DNA glycosylase-like domain"/>
    <property type="match status" value="1"/>
</dbReference>
<dbReference type="SUPFAM" id="SSF52141">
    <property type="entry name" value="Uracil-DNA glycosylase-like"/>
    <property type="match status" value="1"/>
</dbReference>
<dbReference type="EMBL" id="CP060717">
    <property type="protein sequence ID" value="QNN65860.1"/>
    <property type="molecule type" value="Genomic_DNA"/>
</dbReference>
<evidence type="ECO:0000256" key="7">
    <source>
        <dbReference type="ARBA" id="ARBA00023204"/>
    </source>
</evidence>
<keyword evidence="6" id="KW-0411">Iron-sulfur</keyword>
<protein>
    <recommendedName>
        <fullName evidence="8">Uracil-DNA glycosylase-like domain-containing protein</fullName>
    </recommendedName>
</protein>
<dbReference type="GO" id="GO:0006281">
    <property type="term" value="P:DNA repair"/>
    <property type="evidence" value="ECO:0007669"/>
    <property type="project" value="UniProtKB-KW"/>
</dbReference>
<keyword evidence="2" id="KW-0479">Metal-binding</keyword>
<evidence type="ECO:0000256" key="6">
    <source>
        <dbReference type="ARBA" id="ARBA00023014"/>
    </source>
</evidence>
<evidence type="ECO:0000256" key="5">
    <source>
        <dbReference type="ARBA" id="ARBA00023004"/>
    </source>
</evidence>
<proteinExistence type="predicted"/>
<keyword evidence="7" id="KW-0234">DNA repair</keyword>
<gene>
    <name evidence="9" type="ORF">H9L12_04820</name>
</gene>
<dbReference type="Pfam" id="PF03167">
    <property type="entry name" value="UDG"/>
    <property type="match status" value="1"/>
</dbReference>
<name>A0A7G9SDD5_9SPHN</name>
<keyword evidence="4" id="KW-0378">Hydrolase</keyword>
<evidence type="ECO:0000256" key="4">
    <source>
        <dbReference type="ARBA" id="ARBA00022801"/>
    </source>
</evidence>
<dbReference type="RefSeq" id="WP_187542845.1">
    <property type="nucleotide sequence ID" value="NZ_CP060717.1"/>
</dbReference>
<dbReference type="GO" id="GO:0051539">
    <property type="term" value="F:4 iron, 4 sulfur cluster binding"/>
    <property type="evidence" value="ECO:0007669"/>
    <property type="project" value="UniProtKB-KW"/>
</dbReference>
<evidence type="ECO:0000256" key="1">
    <source>
        <dbReference type="ARBA" id="ARBA00022485"/>
    </source>
</evidence>
<evidence type="ECO:0000259" key="8">
    <source>
        <dbReference type="Pfam" id="PF03167"/>
    </source>
</evidence>
<keyword evidence="10" id="KW-1185">Reference proteome</keyword>
<keyword evidence="5" id="KW-0408">Iron</keyword>
<dbReference type="Proteomes" id="UP000515955">
    <property type="component" value="Chromosome"/>
</dbReference>
<feature type="domain" description="Uracil-DNA glycosylase-like" evidence="8">
    <location>
        <begin position="1"/>
        <end position="133"/>
    </location>
</feature>
<dbReference type="InterPro" id="IPR036895">
    <property type="entry name" value="Uracil-DNA_glycosylase-like_sf"/>
</dbReference>
<evidence type="ECO:0000313" key="10">
    <source>
        <dbReference type="Proteomes" id="UP000515955"/>
    </source>
</evidence>
<dbReference type="GO" id="GO:0097506">
    <property type="term" value="F:deaminated base DNA N-glycosylase activity"/>
    <property type="evidence" value="ECO:0007669"/>
    <property type="project" value="UniProtKB-ARBA"/>
</dbReference>
<accession>A0A7G9SDD5</accession>
<evidence type="ECO:0000256" key="2">
    <source>
        <dbReference type="ARBA" id="ARBA00022723"/>
    </source>
</evidence>
<sequence length="141" mass="15484">MLLSDLPGPEEAGAGRPIAGPAWILTERMLQAIQIDPASAYVASLSCFLSPGSRITREDLARCGELAREQVRLAKPERLILFGDAPARALTGLPLGEARGRIHHVEGVRTIATFHPRWLLQRPSDKALAWRDLLLLMSEDN</sequence>
<reference evidence="9 10" key="1">
    <citation type="submission" date="2020-08" db="EMBL/GenBank/DDBJ databases">
        <title>Genome sequence of Sphingomonas rhizophila KACC 19189T.</title>
        <authorList>
            <person name="Hyun D.-W."/>
            <person name="Bae J.-W."/>
        </authorList>
    </citation>
    <scope>NUCLEOTIDE SEQUENCE [LARGE SCALE GENOMIC DNA]</scope>
    <source>
        <strain evidence="9 10">KACC 19189</strain>
    </source>
</reference>
<dbReference type="InterPro" id="IPR051536">
    <property type="entry name" value="UDG_Type-4/5"/>
</dbReference>
<evidence type="ECO:0000313" key="9">
    <source>
        <dbReference type="EMBL" id="QNN65860.1"/>
    </source>
</evidence>
<organism evidence="9 10">
    <name type="scientific">Sphingomonas rhizophila</name>
    <dbReference type="NCBI Taxonomy" id="2071607"/>
    <lineage>
        <taxon>Bacteria</taxon>
        <taxon>Pseudomonadati</taxon>
        <taxon>Pseudomonadota</taxon>
        <taxon>Alphaproteobacteria</taxon>
        <taxon>Sphingomonadales</taxon>
        <taxon>Sphingomonadaceae</taxon>
        <taxon>Sphingomonas</taxon>
    </lineage>
</organism>
<dbReference type="PANTHER" id="PTHR33693:SF1">
    <property type="entry name" value="TYPE-4 URACIL-DNA GLYCOSYLASE"/>
    <property type="match status" value="1"/>
</dbReference>
<evidence type="ECO:0000256" key="3">
    <source>
        <dbReference type="ARBA" id="ARBA00022763"/>
    </source>
</evidence>
<dbReference type="AlphaFoldDB" id="A0A7G9SDD5"/>
<dbReference type="KEGG" id="srhi:H9L12_04820"/>
<dbReference type="GO" id="GO:0046872">
    <property type="term" value="F:metal ion binding"/>
    <property type="evidence" value="ECO:0007669"/>
    <property type="project" value="UniProtKB-KW"/>
</dbReference>
<dbReference type="InterPro" id="IPR005122">
    <property type="entry name" value="Uracil-DNA_glycosylase-like"/>
</dbReference>
<keyword evidence="3" id="KW-0227">DNA damage</keyword>